<feature type="compositionally biased region" description="Basic and acidic residues" evidence="1">
    <location>
        <begin position="1"/>
        <end position="18"/>
    </location>
</feature>
<name>A0A822EHB0_9BILA</name>
<evidence type="ECO:0000313" key="2">
    <source>
        <dbReference type="EMBL" id="CAF5101952.1"/>
    </source>
</evidence>
<evidence type="ECO:0000313" key="3">
    <source>
        <dbReference type="Proteomes" id="UP000663848"/>
    </source>
</evidence>
<dbReference type="Proteomes" id="UP000663848">
    <property type="component" value="Unassembled WGS sequence"/>
</dbReference>
<gene>
    <name evidence="2" type="ORF">QYT958_LOCUS44893</name>
</gene>
<protein>
    <submittedName>
        <fullName evidence="2">Uncharacterized protein</fullName>
    </submittedName>
</protein>
<accession>A0A822EHB0</accession>
<reference evidence="2" key="1">
    <citation type="submission" date="2021-02" db="EMBL/GenBank/DDBJ databases">
        <authorList>
            <person name="Nowell W R."/>
        </authorList>
    </citation>
    <scope>NUCLEOTIDE SEQUENCE</scope>
</reference>
<feature type="region of interest" description="Disordered" evidence="1">
    <location>
        <begin position="1"/>
        <end position="32"/>
    </location>
</feature>
<evidence type="ECO:0000256" key="1">
    <source>
        <dbReference type="SAM" id="MobiDB-lite"/>
    </source>
</evidence>
<dbReference type="AlphaFoldDB" id="A0A822EHB0"/>
<feature type="non-terminal residue" evidence="2">
    <location>
        <position position="80"/>
    </location>
</feature>
<comment type="caution">
    <text evidence="2">The sequence shown here is derived from an EMBL/GenBank/DDBJ whole genome shotgun (WGS) entry which is preliminary data.</text>
</comment>
<feature type="non-terminal residue" evidence="2">
    <location>
        <position position="1"/>
    </location>
</feature>
<dbReference type="EMBL" id="CAJOBR010071788">
    <property type="protein sequence ID" value="CAF5101952.1"/>
    <property type="molecule type" value="Genomic_DNA"/>
</dbReference>
<proteinExistence type="predicted"/>
<sequence>NEARQRHVAASERAKECATLHQNQVSERAEQESVVSSKTATLNQCKSDFEQVNIAHRNANRERARMEGNLKMTVTKLQRA</sequence>
<organism evidence="2 3">
    <name type="scientific">Rotaria socialis</name>
    <dbReference type="NCBI Taxonomy" id="392032"/>
    <lineage>
        <taxon>Eukaryota</taxon>
        <taxon>Metazoa</taxon>
        <taxon>Spiralia</taxon>
        <taxon>Gnathifera</taxon>
        <taxon>Rotifera</taxon>
        <taxon>Eurotatoria</taxon>
        <taxon>Bdelloidea</taxon>
        <taxon>Philodinida</taxon>
        <taxon>Philodinidae</taxon>
        <taxon>Rotaria</taxon>
    </lineage>
</organism>